<name>A0A2Z2NIG7_9GAMM</name>
<feature type="chain" id="PRO_5016232479" description="DUF4331 domain-containing protein" evidence="1">
    <location>
        <begin position="29"/>
        <end position="535"/>
    </location>
</feature>
<accession>A0A2Z2NIG7</accession>
<evidence type="ECO:0008006" key="4">
    <source>
        <dbReference type="Google" id="ProtNLM"/>
    </source>
</evidence>
<protein>
    <recommendedName>
        <fullName evidence="4">DUF4331 domain-containing protein</fullName>
    </recommendedName>
</protein>
<keyword evidence="3" id="KW-1185">Reference proteome</keyword>
<dbReference type="EMBL" id="CP018632">
    <property type="protein sequence ID" value="ASJ70275.1"/>
    <property type="molecule type" value="Genomic_DNA"/>
</dbReference>
<reference evidence="2 3" key="1">
    <citation type="submission" date="2016-12" db="EMBL/GenBank/DDBJ databases">
        <authorList>
            <person name="Song W.-J."/>
            <person name="Kurnit D.M."/>
        </authorList>
    </citation>
    <scope>NUCLEOTIDE SEQUENCE [LARGE SCALE GENOMIC DNA]</scope>
    <source>
        <strain evidence="2 3">IMCC3135</strain>
    </source>
</reference>
<sequence>MKNQMPIKHYLAIAIPLLVGAVATPVLASSHREAPYVTQKPKVDATDFYLFNSYESGREGYVTLVANYVPLQDPYGGPNYFSMDPNALYEINVDNDGDAVGDISFQFRFQQALAGGTGVQLPIGDKMVTIPLQIAGGVSASSQAAANFSETYSLEMVAGDSRTGERSSATDTASSESSFAKPLDFIGDKTFSGQQGYSDYVAALHNSGSAYNDITLSACPSGAQDARVFVGQRTESFSVNLGQVFDLVNFDPTSIEDNDSNNQLADKNITTIALEVSKDCLTGAGNGVIGGWTAASEQQIRVLNPSASFDRAEIVAGAWTQVSRLGAPLVNEVVIGLGDKNRFNASQPADDGQFADYVTNPTLPALLNIIFNSNQEFGVADIAPQNFPRTDLVAAFLTGFEGVNQLATVTPSEMLRLNTAIAATAADAQSNLGVAAGDLAGFPNGRRPGDDVTDLALRVVMGALCHNIAVDLNGDGNLDDADNLNVCGGDSAEANEASAPAGAVAFRDGAPQNAAQFDTSFPYLRTPVSGSTASN</sequence>
<dbReference type="RefSeq" id="WP_088915833.1">
    <property type="nucleotide sequence ID" value="NZ_CP018632.1"/>
</dbReference>
<dbReference type="InterPro" id="IPR025566">
    <property type="entry name" value="DUF4331"/>
</dbReference>
<dbReference type="AlphaFoldDB" id="A0A2Z2NIG7"/>
<feature type="signal peptide" evidence="1">
    <location>
        <begin position="1"/>
        <end position="28"/>
    </location>
</feature>
<dbReference type="KEGG" id="gai:IMCC3135_00745"/>
<evidence type="ECO:0000256" key="1">
    <source>
        <dbReference type="SAM" id="SignalP"/>
    </source>
</evidence>
<keyword evidence="1" id="KW-0732">Signal</keyword>
<evidence type="ECO:0000313" key="3">
    <source>
        <dbReference type="Proteomes" id="UP000250079"/>
    </source>
</evidence>
<proteinExistence type="predicted"/>
<evidence type="ECO:0000313" key="2">
    <source>
        <dbReference type="EMBL" id="ASJ70275.1"/>
    </source>
</evidence>
<dbReference type="Proteomes" id="UP000250079">
    <property type="component" value="Chromosome"/>
</dbReference>
<dbReference type="OrthoDB" id="525451at2"/>
<gene>
    <name evidence="2" type="ORF">IMCC3135_00745</name>
</gene>
<dbReference type="Pfam" id="PF14224">
    <property type="entry name" value="DUF4331"/>
    <property type="match status" value="1"/>
</dbReference>
<organism evidence="2 3">
    <name type="scientific">Granulosicoccus antarcticus IMCC3135</name>
    <dbReference type="NCBI Taxonomy" id="1192854"/>
    <lineage>
        <taxon>Bacteria</taxon>
        <taxon>Pseudomonadati</taxon>
        <taxon>Pseudomonadota</taxon>
        <taxon>Gammaproteobacteria</taxon>
        <taxon>Chromatiales</taxon>
        <taxon>Granulosicoccaceae</taxon>
        <taxon>Granulosicoccus</taxon>
    </lineage>
</organism>